<sequence length="81" mass="9227">MPRNSCEPREAGRVNTLTIFFEMRLPAVVLTKVGSNFSKNVHKIAQVEHLSRFAGWLWVYTVNLLFDLQYSSPTGLTKKSV</sequence>
<evidence type="ECO:0000313" key="2">
    <source>
        <dbReference type="Proteomes" id="UP000229706"/>
    </source>
</evidence>
<name>A0A2M8DBS3_9BACT</name>
<reference evidence="2" key="1">
    <citation type="submission" date="2017-09" db="EMBL/GenBank/DDBJ databases">
        <title>Depth-based differentiation of microbial function through sediment-hosted aquifers and enrichment of novel symbionts in the deep terrestrial subsurface.</title>
        <authorList>
            <person name="Probst A.J."/>
            <person name="Ladd B."/>
            <person name="Jarett J.K."/>
            <person name="Geller-Mcgrath D.E."/>
            <person name="Sieber C.M.K."/>
            <person name="Emerson J.B."/>
            <person name="Anantharaman K."/>
            <person name="Thomas B.C."/>
            <person name="Malmstrom R."/>
            <person name="Stieglmeier M."/>
            <person name="Klingl A."/>
            <person name="Woyke T."/>
            <person name="Ryan C.M."/>
            <person name="Banfield J.F."/>
        </authorList>
    </citation>
    <scope>NUCLEOTIDE SEQUENCE [LARGE SCALE GENOMIC DNA]</scope>
</reference>
<evidence type="ECO:0000313" key="1">
    <source>
        <dbReference type="EMBL" id="PJB87864.1"/>
    </source>
</evidence>
<proteinExistence type="predicted"/>
<organism evidence="1 2">
    <name type="scientific">Candidatus Roizmanbacteria bacterium CG_4_9_14_0_8_um_filter_34_12</name>
    <dbReference type="NCBI Taxonomy" id="1974840"/>
    <lineage>
        <taxon>Bacteria</taxon>
        <taxon>Candidatus Roizmaniibacteriota</taxon>
    </lineage>
</organism>
<dbReference type="AlphaFoldDB" id="A0A2M8DBS3"/>
<dbReference type="EMBL" id="PFTH01000178">
    <property type="protein sequence ID" value="PJB87864.1"/>
    <property type="molecule type" value="Genomic_DNA"/>
</dbReference>
<protein>
    <submittedName>
        <fullName evidence="1">Uncharacterized protein</fullName>
    </submittedName>
</protein>
<comment type="caution">
    <text evidence="1">The sequence shown here is derived from an EMBL/GenBank/DDBJ whole genome shotgun (WGS) entry which is preliminary data.</text>
</comment>
<gene>
    <name evidence="1" type="ORF">CO083_04730</name>
</gene>
<dbReference type="Proteomes" id="UP000229706">
    <property type="component" value="Unassembled WGS sequence"/>
</dbReference>
<accession>A0A2M8DBS3</accession>